<keyword evidence="10" id="KW-1185">Reference proteome</keyword>
<dbReference type="PROSITE" id="PS51032">
    <property type="entry name" value="AP2_ERF"/>
    <property type="match status" value="1"/>
</dbReference>
<dbReference type="AlphaFoldDB" id="A0AAD3Y0P6"/>
<proteinExistence type="predicted"/>
<sequence length="263" mass="29719">MHEYSGSEEYQNNDVFNFVPNSIDSKRNYSDFFSLSCNNTITTGFEAKPAAVDLTGRKPSYSGSKSKFNERKPSIKISVPDATETFGWIEFTELTRPLARDIEVTRAEEKRRYRGVRQRPWGKFAAEIRDPNRRGSRVWLGTFDTAVEAAKAYDRAAFRLRGSKAILNFPLEAGNYPETAEDGCRKKKREKEREMIEDAGVKVLKRVKSPGSDVRRDTSIGDEVCPLTPSNWTAVWDLDGKDVKGIFNIPQLSPLSPHPPPGH</sequence>
<accession>A0AAD3Y0P6</accession>
<dbReference type="InterPro" id="IPR016177">
    <property type="entry name" value="DNA-bd_dom_sf"/>
</dbReference>
<keyword evidence="6" id="KW-0804">Transcription</keyword>
<keyword evidence="2" id="KW-0936">Ethylene signaling pathway</keyword>
<dbReference type="CDD" id="cd00018">
    <property type="entry name" value="AP2"/>
    <property type="match status" value="1"/>
</dbReference>
<dbReference type="GO" id="GO:0003700">
    <property type="term" value="F:DNA-binding transcription factor activity"/>
    <property type="evidence" value="ECO:0007669"/>
    <property type="project" value="InterPro"/>
</dbReference>
<dbReference type="Proteomes" id="UP001279734">
    <property type="component" value="Unassembled WGS sequence"/>
</dbReference>
<keyword evidence="4" id="KW-0238">DNA-binding</keyword>
<dbReference type="EMBL" id="BSYO01000025">
    <property type="protein sequence ID" value="GMH22786.1"/>
    <property type="molecule type" value="Genomic_DNA"/>
</dbReference>
<keyword evidence="7" id="KW-0539">Nucleus</keyword>
<comment type="subcellular location">
    <subcellularLocation>
        <location evidence="1">Nucleus</location>
    </subcellularLocation>
</comment>
<evidence type="ECO:0000313" key="10">
    <source>
        <dbReference type="Proteomes" id="UP001279734"/>
    </source>
</evidence>
<organism evidence="9 10">
    <name type="scientific">Nepenthes gracilis</name>
    <name type="common">Slender pitcher plant</name>
    <dbReference type="NCBI Taxonomy" id="150966"/>
    <lineage>
        <taxon>Eukaryota</taxon>
        <taxon>Viridiplantae</taxon>
        <taxon>Streptophyta</taxon>
        <taxon>Embryophyta</taxon>
        <taxon>Tracheophyta</taxon>
        <taxon>Spermatophyta</taxon>
        <taxon>Magnoliopsida</taxon>
        <taxon>eudicotyledons</taxon>
        <taxon>Gunneridae</taxon>
        <taxon>Pentapetalae</taxon>
        <taxon>Caryophyllales</taxon>
        <taxon>Nepenthaceae</taxon>
        <taxon>Nepenthes</taxon>
    </lineage>
</organism>
<evidence type="ECO:0000256" key="5">
    <source>
        <dbReference type="ARBA" id="ARBA00023159"/>
    </source>
</evidence>
<evidence type="ECO:0000256" key="2">
    <source>
        <dbReference type="ARBA" id="ARBA00022745"/>
    </source>
</evidence>
<evidence type="ECO:0000256" key="6">
    <source>
        <dbReference type="ARBA" id="ARBA00023163"/>
    </source>
</evidence>
<comment type="caution">
    <text evidence="9">The sequence shown here is derived from an EMBL/GenBank/DDBJ whole genome shotgun (WGS) entry which is preliminary data.</text>
</comment>
<evidence type="ECO:0000256" key="4">
    <source>
        <dbReference type="ARBA" id="ARBA00023125"/>
    </source>
</evidence>
<dbReference type="FunFam" id="3.30.730.10:FF:000001">
    <property type="entry name" value="Ethylene-responsive transcription factor 2"/>
    <property type="match status" value="1"/>
</dbReference>
<keyword evidence="5" id="KW-0010">Activator</keyword>
<dbReference type="GO" id="GO:0006950">
    <property type="term" value="P:response to stress"/>
    <property type="evidence" value="ECO:0007669"/>
    <property type="project" value="UniProtKB-ARBA"/>
</dbReference>
<name>A0AAD3Y0P6_NEPGR</name>
<dbReference type="SUPFAM" id="SSF54171">
    <property type="entry name" value="DNA-binding domain"/>
    <property type="match status" value="1"/>
</dbReference>
<dbReference type="PRINTS" id="PR00367">
    <property type="entry name" value="ETHRSPELEMNT"/>
</dbReference>
<keyword evidence="3" id="KW-0805">Transcription regulation</keyword>
<dbReference type="InterPro" id="IPR044808">
    <property type="entry name" value="ERF_plant"/>
</dbReference>
<evidence type="ECO:0000256" key="7">
    <source>
        <dbReference type="ARBA" id="ARBA00023242"/>
    </source>
</evidence>
<dbReference type="GO" id="GO:0009873">
    <property type="term" value="P:ethylene-activated signaling pathway"/>
    <property type="evidence" value="ECO:0007669"/>
    <property type="project" value="UniProtKB-KW"/>
</dbReference>
<dbReference type="InterPro" id="IPR001471">
    <property type="entry name" value="AP2/ERF_dom"/>
</dbReference>
<gene>
    <name evidence="9" type="ORF">Nepgr_024629</name>
</gene>
<evidence type="ECO:0000256" key="1">
    <source>
        <dbReference type="ARBA" id="ARBA00004123"/>
    </source>
</evidence>
<feature type="domain" description="AP2/ERF" evidence="8">
    <location>
        <begin position="112"/>
        <end position="170"/>
    </location>
</feature>
<dbReference type="Pfam" id="PF00847">
    <property type="entry name" value="AP2"/>
    <property type="match status" value="1"/>
</dbReference>
<dbReference type="GO" id="GO:0005634">
    <property type="term" value="C:nucleus"/>
    <property type="evidence" value="ECO:0007669"/>
    <property type="project" value="UniProtKB-SubCell"/>
</dbReference>
<reference evidence="9" key="1">
    <citation type="submission" date="2023-05" db="EMBL/GenBank/DDBJ databases">
        <title>Nepenthes gracilis genome sequencing.</title>
        <authorList>
            <person name="Fukushima K."/>
        </authorList>
    </citation>
    <scope>NUCLEOTIDE SEQUENCE</scope>
    <source>
        <strain evidence="9">SING2019-196</strain>
    </source>
</reference>
<evidence type="ECO:0000259" key="8">
    <source>
        <dbReference type="PROSITE" id="PS51032"/>
    </source>
</evidence>
<evidence type="ECO:0000313" key="9">
    <source>
        <dbReference type="EMBL" id="GMH22786.1"/>
    </source>
</evidence>
<evidence type="ECO:0000256" key="3">
    <source>
        <dbReference type="ARBA" id="ARBA00023015"/>
    </source>
</evidence>
<dbReference type="Gene3D" id="3.30.730.10">
    <property type="entry name" value="AP2/ERF domain"/>
    <property type="match status" value="1"/>
</dbReference>
<dbReference type="InterPro" id="IPR036955">
    <property type="entry name" value="AP2/ERF_dom_sf"/>
</dbReference>
<dbReference type="GO" id="GO:0000976">
    <property type="term" value="F:transcription cis-regulatory region binding"/>
    <property type="evidence" value="ECO:0007669"/>
    <property type="project" value="UniProtKB-ARBA"/>
</dbReference>
<dbReference type="PANTHER" id="PTHR31190">
    <property type="entry name" value="DNA-BINDING DOMAIN"/>
    <property type="match status" value="1"/>
</dbReference>
<protein>
    <recommendedName>
        <fullName evidence="8">AP2/ERF domain-containing protein</fullName>
    </recommendedName>
</protein>
<dbReference type="PANTHER" id="PTHR31190:SF499">
    <property type="entry name" value="ETHYLENE-RESPONSIVE TRANSCRIPTION FACTOR ERF105"/>
    <property type="match status" value="1"/>
</dbReference>
<dbReference type="SMART" id="SM00380">
    <property type="entry name" value="AP2"/>
    <property type="match status" value="1"/>
</dbReference>